<evidence type="ECO:0000313" key="2">
    <source>
        <dbReference type="EMBL" id="WUX55643.1"/>
    </source>
</evidence>
<dbReference type="Proteomes" id="UP001432209">
    <property type="component" value="Chromosome"/>
</dbReference>
<dbReference type="SMART" id="SM00860">
    <property type="entry name" value="SMI1_KNR4"/>
    <property type="match status" value="1"/>
</dbReference>
<dbReference type="Pfam" id="PF09346">
    <property type="entry name" value="SMI1_KNR4"/>
    <property type="match status" value="1"/>
</dbReference>
<feature type="domain" description="Knr4/Smi1-like" evidence="1">
    <location>
        <begin position="48"/>
        <end position="188"/>
    </location>
</feature>
<proteinExistence type="predicted"/>
<organism evidence="2 3">
    <name type="scientific">Streptomyces niveus</name>
    <name type="common">Streptomyces spheroides</name>
    <dbReference type="NCBI Taxonomy" id="193462"/>
    <lineage>
        <taxon>Bacteria</taxon>
        <taxon>Bacillati</taxon>
        <taxon>Actinomycetota</taxon>
        <taxon>Actinomycetes</taxon>
        <taxon>Kitasatosporales</taxon>
        <taxon>Streptomycetaceae</taxon>
        <taxon>Streptomyces</taxon>
    </lineage>
</organism>
<gene>
    <name evidence="2" type="ORF">OG442_31260</name>
</gene>
<sequence length="644" mass="70607">MEFLGWRSFLDRWNAEWAAAPSTREEAEEDGEEGSLEEMVEERLGFPPVSEERISALEQRLGATLPPSYRSFLAASDGWRRADSAVYLMGTVDGVHWHGDPMGFQANYENALSANSSAQDVVMAGMWSRALQLSLDSDMTDLLLDPGDVNAEGEWALYVYRGWSGEYPTRFESFGAYMRARFAEFHDDNGADPGFVNDTTRALDASLERARLACLAGDDIDRQLEAITEAMSYGRPGARKLHAQLTSMLGRGGYLHGHGRLDDPLIGREFMPLAAVDHARGTHRDDGWFLTPLHEDDQAQGVELLERIRERRHVYESPGPFGEAIVAAREQASLGDTDGAWRTVEAALPDWEPYGDDHIAPVGLLADPLLGPIVTPERGRRVLSTPRGAGRMAPAAGPGPLDEAVPDGLAWLADGPRSRHAYRFVFAEGVSPRELAERLGDGTLLPPHNQLETDPWQNRVRATLDRVGACATEAAADGESGSGWSFAFRNGLERVQPKRLHSLGEKASRSGGRSVLVCCVIRGGTSEAFSDIFHFSYWEDGRERYGFTVTGGVTERSGDFPETLDPRRFFPQVPDRKAADERVGERRALTAISETFGLSLPRFAIRHGRLPAVMTEPVIRPSGTGGGVQITLVARSARTPPSAP</sequence>
<evidence type="ECO:0000313" key="3">
    <source>
        <dbReference type="Proteomes" id="UP001432209"/>
    </source>
</evidence>
<dbReference type="InterPro" id="IPR018958">
    <property type="entry name" value="Knr4/Smi1-like_dom"/>
</dbReference>
<keyword evidence="3" id="KW-1185">Reference proteome</keyword>
<protein>
    <submittedName>
        <fullName evidence="2">SMI1/KNR4 family protein</fullName>
    </submittedName>
</protein>
<dbReference type="InterPro" id="IPR037883">
    <property type="entry name" value="Knr4/Smi1-like_sf"/>
</dbReference>
<reference evidence="2" key="1">
    <citation type="submission" date="2022-10" db="EMBL/GenBank/DDBJ databases">
        <title>The complete genomes of actinobacterial strains from the NBC collection.</title>
        <authorList>
            <person name="Joergensen T.S."/>
            <person name="Alvarez Arevalo M."/>
            <person name="Sterndorff E.B."/>
            <person name="Faurdal D."/>
            <person name="Vuksanovic O."/>
            <person name="Mourched A.-S."/>
            <person name="Charusanti P."/>
            <person name="Shaw S."/>
            <person name="Blin K."/>
            <person name="Weber T."/>
        </authorList>
    </citation>
    <scope>NUCLEOTIDE SEQUENCE</scope>
    <source>
        <strain evidence="2">NBC_01432</strain>
    </source>
</reference>
<accession>A0ABZ2ADZ3</accession>
<dbReference type="SUPFAM" id="SSF160631">
    <property type="entry name" value="SMI1/KNR4-like"/>
    <property type="match status" value="1"/>
</dbReference>
<dbReference type="Gene3D" id="3.40.1580.10">
    <property type="entry name" value="SMI1/KNR4-like"/>
    <property type="match status" value="1"/>
</dbReference>
<dbReference type="EMBL" id="CP109495">
    <property type="protein sequence ID" value="WUX55643.1"/>
    <property type="molecule type" value="Genomic_DNA"/>
</dbReference>
<evidence type="ECO:0000259" key="1">
    <source>
        <dbReference type="SMART" id="SM00860"/>
    </source>
</evidence>
<name>A0ABZ2ADZ3_STRNV</name>
<dbReference type="RefSeq" id="WP_329079646.1">
    <property type="nucleotide sequence ID" value="NZ_CP109495.1"/>
</dbReference>